<evidence type="ECO:0000313" key="5">
    <source>
        <dbReference type="EMBL" id="KAF4683759.1"/>
    </source>
</evidence>
<dbReference type="Gene3D" id="3.30.200.20">
    <property type="entry name" value="Phosphorylase Kinase, domain 1"/>
    <property type="match status" value="1"/>
</dbReference>
<dbReference type="PROSITE" id="PS50011">
    <property type="entry name" value="PROTEIN_KINASE_DOM"/>
    <property type="match status" value="1"/>
</dbReference>
<dbReference type="GO" id="GO:0004674">
    <property type="term" value="F:protein serine/threonine kinase activity"/>
    <property type="evidence" value="ECO:0007669"/>
    <property type="project" value="TreeGrafter"/>
</dbReference>
<dbReference type="Pfam" id="PF00069">
    <property type="entry name" value="Pkinase"/>
    <property type="match status" value="1"/>
</dbReference>
<accession>A0A7J6UM60</accession>
<dbReference type="InterPro" id="IPR011009">
    <property type="entry name" value="Kinase-like_dom_sf"/>
</dbReference>
<dbReference type="OrthoDB" id="4062651at2759"/>
<organism evidence="7 9">
    <name type="scientific">Perkinsus olseni</name>
    <name type="common">Perkinsus atlanticus</name>
    <dbReference type="NCBI Taxonomy" id="32597"/>
    <lineage>
        <taxon>Eukaryota</taxon>
        <taxon>Sar</taxon>
        <taxon>Alveolata</taxon>
        <taxon>Perkinsozoa</taxon>
        <taxon>Perkinsea</taxon>
        <taxon>Perkinsida</taxon>
        <taxon>Perkinsidae</taxon>
        <taxon>Perkinsus</taxon>
    </lineage>
</organism>
<protein>
    <submittedName>
        <fullName evidence="7">NUAK SNF1-like kinase 1</fullName>
    </submittedName>
</protein>
<evidence type="ECO:0000259" key="4">
    <source>
        <dbReference type="PROSITE" id="PS50011"/>
    </source>
</evidence>
<feature type="binding site" evidence="3">
    <location>
        <position position="67"/>
    </location>
    <ligand>
        <name>ATP</name>
        <dbReference type="ChEBI" id="CHEBI:30616"/>
    </ligand>
</feature>
<name>A0A7J6UM60_PEROL</name>
<dbReference type="EMBL" id="JABANO010001862">
    <property type="protein sequence ID" value="KAF4758081.1"/>
    <property type="molecule type" value="Genomic_DNA"/>
</dbReference>
<evidence type="ECO:0000256" key="2">
    <source>
        <dbReference type="ARBA" id="ARBA00022840"/>
    </source>
</evidence>
<evidence type="ECO:0000256" key="1">
    <source>
        <dbReference type="ARBA" id="ARBA00022741"/>
    </source>
</evidence>
<evidence type="ECO:0000313" key="6">
    <source>
        <dbReference type="EMBL" id="KAF4725352.1"/>
    </source>
</evidence>
<reference evidence="8 9" key="1">
    <citation type="submission" date="2020-04" db="EMBL/GenBank/DDBJ databases">
        <title>Perkinsus olseni comparative genomics.</title>
        <authorList>
            <person name="Bogema D.R."/>
        </authorList>
    </citation>
    <scope>NUCLEOTIDE SEQUENCE [LARGE SCALE GENOMIC DNA]</scope>
    <source>
        <strain evidence="5">00978-12</strain>
        <strain evidence="6">ATCC PRA-205</strain>
        <strain evidence="7 9">ATCC PRA-207</strain>
    </source>
</reference>
<dbReference type="PANTHER" id="PTHR24346">
    <property type="entry name" value="MAP/MICROTUBULE AFFINITY-REGULATING KINASE"/>
    <property type="match status" value="1"/>
</dbReference>
<comment type="caution">
    <text evidence="7">The sequence shown here is derived from an EMBL/GenBank/DDBJ whole genome shotgun (WGS) entry which is preliminary data.</text>
</comment>
<dbReference type="SUPFAM" id="SSF56112">
    <property type="entry name" value="Protein kinase-like (PK-like)"/>
    <property type="match status" value="1"/>
</dbReference>
<keyword evidence="1 3" id="KW-0547">Nucleotide-binding</keyword>
<dbReference type="AlphaFoldDB" id="A0A7J6UM60"/>
<dbReference type="InterPro" id="IPR000719">
    <property type="entry name" value="Prot_kinase_dom"/>
</dbReference>
<evidence type="ECO:0000313" key="7">
    <source>
        <dbReference type="EMBL" id="KAF4758081.1"/>
    </source>
</evidence>
<gene>
    <name evidence="7" type="primary">NUAK1_4</name>
    <name evidence="5" type="synonym">NUAK1_3</name>
    <name evidence="5" type="ORF">FOZ60_008639</name>
    <name evidence="6" type="ORF">FOZ62_005061</name>
    <name evidence="7" type="ORF">FOZ63_020360</name>
</gene>
<dbReference type="Proteomes" id="UP000574390">
    <property type="component" value="Unassembled WGS sequence"/>
</dbReference>
<dbReference type="GO" id="GO:0005737">
    <property type="term" value="C:cytoplasm"/>
    <property type="evidence" value="ECO:0007669"/>
    <property type="project" value="TreeGrafter"/>
</dbReference>
<dbReference type="GO" id="GO:0005524">
    <property type="term" value="F:ATP binding"/>
    <property type="evidence" value="ECO:0007669"/>
    <property type="project" value="UniProtKB-UniRule"/>
</dbReference>
<dbReference type="EMBL" id="JABANM010018898">
    <property type="protein sequence ID" value="KAF4725352.1"/>
    <property type="molecule type" value="Genomic_DNA"/>
</dbReference>
<keyword evidence="7" id="KW-0808">Transferase</keyword>
<dbReference type="InterPro" id="IPR017441">
    <property type="entry name" value="Protein_kinase_ATP_BS"/>
</dbReference>
<dbReference type="PANTHER" id="PTHR24346:SF30">
    <property type="entry name" value="MATERNAL EMBRYONIC LEUCINE ZIPPER KINASE"/>
    <property type="match status" value="1"/>
</dbReference>
<feature type="domain" description="Protein kinase" evidence="4">
    <location>
        <begin position="38"/>
        <end position="120"/>
    </location>
</feature>
<keyword evidence="7" id="KW-0418">Kinase</keyword>
<keyword evidence="2 3" id="KW-0067">ATP-binding</keyword>
<proteinExistence type="predicted"/>
<dbReference type="PROSITE" id="PS00107">
    <property type="entry name" value="PROTEIN_KINASE_ATP"/>
    <property type="match status" value="1"/>
</dbReference>
<dbReference type="Proteomes" id="UP000541610">
    <property type="component" value="Unassembled WGS sequence"/>
</dbReference>
<evidence type="ECO:0000313" key="9">
    <source>
        <dbReference type="Proteomes" id="UP000553632"/>
    </source>
</evidence>
<sequence length="120" mass="13537">MHDLYHKAQDSLGLGMSIERAFLDVYRQISKSRKTANYVLCGTLGEGGFGEVAKAVDATTSEEFAIKLLEKSTIESFEDIQRVYTEIHTLRDLRHTNVIRMFDVALKLSTRAVTGLLQKK</sequence>
<keyword evidence="9" id="KW-1185">Reference proteome</keyword>
<evidence type="ECO:0000256" key="3">
    <source>
        <dbReference type="PROSITE-ProRule" id="PRU10141"/>
    </source>
</evidence>
<evidence type="ECO:0000313" key="8">
    <source>
        <dbReference type="Proteomes" id="UP000541610"/>
    </source>
</evidence>
<dbReference type="GO" id="GO:0035556">
    <property type="term" value="P:intracellular signal transduction"/>
    <property type="evidence" value="ECO:0007669"/>
    <property type="project" value="TreeGrafter"/>
</dbReference>
<dbReference type="EMBL" id="JABANP010000347">
    <property type="protein sequence ID" value="KAF4683759.1"/>
    <property type="molecule type" value="Genomic_DNA"/>
</dbReference>
<dbReference type="Proteomes" id="UP000553632">
    <property type="component" value="Unassembled WGS sequence"/>
</dbReference>